<gene>
    <name evidence="1" type="ORF">CAAU_0796</name>
</gene>
<protein>
    <submittedName>
        <fullName evidence="1">Uncharacterized protein</fullName>
    </submittedName>
</protein>
<dbReference type="Pfam" id="PF19645">
    <property type="entry name" value="DUF6148"/>
    <property type="match status" value="1"/>
</dbReference>
<organism evidence="1 2">
    <name type="scientific">Caloramator australicus RC3</name>
    <dbReference type="NCBI Taxonomy" id="857293"/>
    <lineage>
        <taxon>Bacteria</taxon>
        <taxon>Bacillati</taxon>
        <taxon>Bacillota</taxon>
        <taxon>Clostridia</taxon>
        <taxon>Eubacteriales</taxon>
        <taxon>Clostridiaceae</taxon>
        <taxon>Caloramator</taxon>
    </lineage>
</organism>
<keyword evidence="2" id="KW-1185">Reference proteome</keyword>
<evidence type="ECO:0000313" key="2">
    <source>
        <dbReference type="Proteomes" id="UP000007652"/>
    </source>
</evidence>
<dbReference type="Proteomes" id="UP000007652">
    <property type="component" value="Unassembled WGS sequence"/>
</dbReference>
<comment type="caution">
    <text evidence="1">The sequence shown here is derived from an EMBL/GenBank/DDBJ whole genome shotgun (WGS) entry which is preliminary data.</text>
</comment>
<dbReference type="RefSeq" id="WP_008908156.1">
    <property type="nucleotide sequence ID" value="NZ_CAKP01000036.1"/>
</dbReference>
<name>I7LFZ8_9CLOT</name>
<accession>I7LFZ8</accession>
<evidence type="ECO:0000313" key="1">
    <source>
        <dbReference type="EMBL" id="CCJ32880.1"/>
    </source>
</evidence>
<sequence>MQNERLQKLKERLNMYYEAETAVLSGQEYSMGPYTLKRADLGQIRKAINELEKTIAEIESGGKRKTFRIIPRDL</sequence>
<proteinExistence type="predicted"/>
<dbReference type="OrthoDB" id="80936at2"/>
<dbReference type="AlphaFoldDB" id="I7LFZ8"/>
<dbReference type="STRING" id="857293.CAAU_0796"/>
<reference evidence="1 2" key="1">
    <citation type="journal article" date="2011" name="J. Bacteriol.">
        <title>Draft genome sequence of Caloramator australicus strain RC3T, a thermoanaerobe from the Great Artesian Basin of Australia.</title>
        <authorList>
            <person name="Ogg C.D."/>
            <person name="Patel B.K.C."/>
        </authorList>
    </citation>
    <scope>NUCLEOTIDE SEQUENCE [LARGE SCALE GENOMIC DNA]</scope>
    <source>
        <strain evidence="1 2">RC3</strain>
    </source>
</reference>
<dbReference type="InterPro" id="IPR046146">
    <property type="entry name" value="DUF6148"/>
</dbReference>
<dbReference type="EMBL" id="CAKP01000036">
    <property type="protein sequence ID" value="CCJ32880.1"/>
    <property type="molecule type" value="Genomic_DNA"/>
</dbReference>